<keyword evidence="1" id="KW-0812">Transmembrane</keyword>
<reference evidence="2" key="1">
    <citation type="submission" date="2023-07" db="EMBL/GenBank/DDBJ databases">
        <authorList>
            <person name="Haufschild T."/>
            <person name="Kallscheuer N."/>
            <person name="Hammer J."/>
            <person name="Kohn T."/>
            <person name="Kabuu M."/>
            <person name="Jogler M."/>
            <person name="Wohfarth N."/>
            <person name="Heuer A."/>
            <person name="Rohde M."/>
            <person name="van Teeseling M.C.F."/>
            <person name="Jogler C."/>
        </authorList>
    </citation>
    <scope>NUCLEOTIDE SEQUENCE</scope>
    <source>
        <strain evidence="2">Strain 138</strain>
        <strain evidence="3">Strain 318</strain>
    </source>
</reference>
<feature type="transmembrane region" description="Helical" evidence="1">
    <location>
        <begin position="80"/>
        <end position="99"/>
    </location>
</feature>
<dbReference type="EMBL" id="CP130613">
    <property type="protein sequence ID" value="WKW14798.1"/>
    <property type="molecule type" value="Genomic_DNA"/>
</dbReference>
<feature type="transmembrane region" description="Helical" evidence="1">
    <location>
        <begin position="16"/>
        <end position="36"/>
    </location>
</feature>
<keyword evidence="4" id="KW-1185">Reference proteome</keyword>
<dbReference type="AlphaFoldDB" id="A0AA49JU03"/>
<accession>A0AA49JU03</accession>
<protein>
    <submittedName>
        <fullName evidence="2">Uncharacterized protein</fullName>
    </submittedName>
</protein>
<gene>
    <name evidence="2" type="ORF">Strain138_001156</name>
    <name evidence="3" type="ORF">Strain318_001156</name>
</gene>
<proteinExistence type="predicted"/>
<keyword evidence="1" id="KW-1133">Transmembrane helix</keyword>
<dbReference type="Proteomes" id="UP001229955">
    <property type="component" value="Chromosome"/>
</dbReference>
<feature type="transmembrane region" description="Helical" evidence="1">
    <location>
        <begin position="105"/>
        <end position="124"/>
    </location>
</feature>
<sequence>MTSTHRQIPYLRKASSLLWIDCLGGLAVGVLVLALSPWLSRLYAMPESFVIALGAANLAYGAFSLSLARRAVRPRALLQLLIGANLAWAVFCVIASAVLAAQASAYGLGLLLLEGAYVGGLGLLEWRFLDALLTDA</sequence>
<evidence type="ECO:0000313" key="3">
    <source>
        <dbReference type="EMBL" id="WKW14798.1"/>
    </source>
</evidence>
<evidence type="ECO:0000313" key="2">
    <source>
        <dbReference type="EMBL" id="WKW11888.1"/>
    </source>
</evidence>
<dbReference type="KEGG" id="pspc:Strain318_001156"/>
<name>A0AA49JU03_9BACT</name>
<accession>A0AA49JZN8</accession>
<dbReference type="EMBL" id="CP130612">
    <property type="protein sequence ID" value="WKW11888.1"/>
    <property type="molecule type" value="Genomic_DNA"/>
</dbReference>
<feature type="transmembrane region" description="Helical" evidence="1">
    <location>
        <begin position="48"/>
        <end position="68"/>
    </location>
</feature>
<keyword evidence="1" id="KW-0472">Membrane</keyword>
<organism evidence="2">
    <name type="scientific">Pseudogemmatithrix spongiicola</name>
    <dbReference type="NCBI Taxonomy" id="3062599"/>
    <lineage>
        <taxon>Bacteria</taxon>
        <taxon>Pseudomonadati</taxon>
        <taxon>Gemmatimonadota</taxon>
        <taxon>Gemmatimonadia</taxon>
        <taxon>Gemmatimonadales</taxon>
        <taxon>Gemmatimonadaceae</taxon>
        <taxon>Pseudogemmatithrix</taxon>
    </lineage>
</organism>
<dbReference type="RefSeq" id="WP_367887573.1">
    <property type="nucleotide sequence ID" value="NZ_CP130612.1"/>
</dbReference>
<evidence type="ECO:0000256" key="1">
    <source>
        <dbReference type="SAM" id="Phobius"/>
    </source>
</evidence>
<evidence type="ECO:0000313" key="4">
    <source>
        <dbReference type="Proteomes" id="UP001229955"/>
    </source>
</evidence>